<gene>
    <name evidence="2" type="ORF">IPA_05475</name>
</gene>
<dbReference type="KEGG" id="ipc:IPA_05475"/>
<protein>
    <recommendedName>
        <fullName evidence="1">Anaphase-promoting complex subunit 4-like WD40 domain-containing protein</fullName>
    </recommendedName>
</protein>
<evidence type="ECO:0000313" key="3">
    <source>
        <dbReference type="Proteomes" id="UP001063698"/>
    </source>
</evidence>
<dbReference type="InterPro" id="IPR024977">
    <property type="entry name" value="Apc4-like_WD40_dom"/>
</dbReference>
<accession>A0A977KBC6</accession>
<organism evidence="2 3">
    <name type="scientific">Ignicoccus pacificus DSM 13166</name>
    <dbReference type="NCBI Taxonomy" id="940294"/>
    <lineage>
        <taxon>Archaea</taxon>
        <taxon>Thermoproteota</taxon>
        <taxon>Thermoprotei</taxon>
        <taxon>Desulfurococcales</taxon>
        <taxon>Desulfurococcaceae</taxon>
        <taxon>Ignicoccus</taxon>
    </lineage>
</organism>
<proteinExistence type="predicted"/>
<dbReference type="AlphaFoldDB" id="A0A977KBC6"/>
<name>A0A977KBC6_9CREN</name>
<evidence type="ECO:0000313" key="2">
    <source>
        <dbReference type="EMBL" id="UXD22493.1"/>
    </source>
</evidence>
<dbReference type="Gene3D" id="2.130.10.10">
    <property type="entry name" value="YVTN repeat-like/Quinoprotein amine dehydrogenase"/>
    <property type="match status" value="2"/>
</dbReference>
<dbReference type="InterPro" id="IPR011047">
    <property type="entry name" value="Quinoprotein_ADH-like_sf"/>
</dbReference>
<keyword evidence="3" id="KW-1185">Reference proteome</keyword>
<dbReference type="SUPFAM" id="SSF50998">
    <property type="entry name" value="Quinoprotein alcohol dehydrogenase-like"/>
    <property type="match status" value="1"/>
</dbReference>
<reference evidence="2" key="1">
    <citation type="submission" date="2013-11" db="EMBL/GenBank/DDBJ databases">
        <title>Comparative genomics of Ignicoccus.</title>
        <authorList>
            <person name="Podar M."/>
        </authorList>
    </citation>
    <scope>NUCLEOTIDE SEQUENCE</scope>
    <source>
        <strain evidence="2">DSM 13166</strain>
    </source>
</reference>
<feature type="domain" description="Anaphase-promoting complex subunit 4-like WD40" evidence="1">
    <location>
        <begin position="138"/>
        <end position="202"/>
    </location>
</feature>
<dbReference type="InterPro" id="IPR001680">
    <property type="entry name" value="WD40_rpt"/>
</dbReference>
<dbReference type="InterPro" id="IPR015943">
    <property type="entry name" value="WD40/YVTN_repeat-like_dom_sf"/>
</dbReference>
<dbReference type="Pfam" id="PF12894">
    <property type="entry name" value="ANAPC4_WD40"/>
    <property type="match status" value="1"/>
</dbReference>
<sequence>MEEEINIKTSWIFTPERGTYSLALRDSRTVALAVSSSSAHPLASSEEEFGGFAYLLTRVDGRITSWRYDSPQGFNCAAFDPVDERVIFGNDDGNVYIFDLDGTLITTIKFGTPVYSCAFSPHGNRVAIATEGEGGGKVSILDKNFEHLWEFLTDDNVWGLSWHVDEEMLAVASHDGNVYILKKPTAIWKEEVAEAVNKVKWCGNKLAVATFKPGKVLLYDTKDPRNPTLLWEIEEGLNNVWGLSFNDDCTLLAYGDASNGKFGLIGIDGNEIISQKYKEGIQSLDWKGAKIALATERLKVLSVLKCGPISSYITKLELVTTLSEKWDRDEVELSSLLHTILGRPEWLYVNGKLLKVSVVEGNHLYVKSPMEGEVELKTPRGI</sequence>
<dbReference type="EMBL" id="CP006868">
    <property type="protein sequence ID" value="UXD22493.1"/>
    <property type="molecule type" value="Genomic_DNA"/>
</dbReference>
<evidence type="ECO:0000259" key="1">
    <source>
        <dbReference type="Pfam" id="PF12894"/>
    </source>
</evidence>
<dbReference type="Proteomes" id="UP001063698">
    <property type="component" value="Chromosome"/>
</dbReference>
<dbReference type="SMART" id="SM00320">
    <property type="entry name" value="WD40"/>
    <property type="match status" value="3"/>
</dbReference>